<feature type="compositionally biased region" description="Basic and acidic residues" evidence="1">
    <location>
        <begin position="94"/>
        <end position="103"/>
    </location>
</feature>
<dbReference type="InterPro" id="IPR021270">
    <property type="entry name" value="DUF2849"/>
</dbReference>
<feature type="region of interest" description="Disordered" evidence="1">
    <location>
        <begin position="84"/>
        <end position="103"/>
    </location>
</feature>
<evidence type="ECO:0000313" key="2">
    <source>
        <dbReference type="EMBL" id="BBF81451.1"/>
    </source>
</evidence>
<evidence type="ECO:0008006" key="4">
    <source>
        <dbReference type="Google" id="ProtNLM"/>
    </source>
</evidence>
<organism evidence="2 3">
    <name type="scientific">Asticcacaulis excentricus</name>
    <dbReference type="NCBI Taxonomy" id="78587"/>
    <lineage>
        <taxon>Bacteria</taxon>
        <taxon>Pseudomonadati</taxon>
        <taxon>Pseudomonadota</taxon>
        <taxon>Alphaproteobacteria</taxon>
        <taxon>Caulobacterales</taxon>
        <taxon>Caulobacteraceae</taxon>
        <taxon>Asticcacaulis</taxon>
    </lineage>
</organism>
<gene>
    <name evidence="2" type="ORF">EM6_2050</name>
</gene>
<reference evidence="3" key="1">
    <citation type="journal article" date="2017" name="Biotechnol. Biofuels">
        <title>Evaluation of environmental bacterial communities as a factor affecting the growth of duckweed Lemna minor.</title>
        <authorList>
            <person name="Ishizawa H."/>
            <person name="Kuroda M."/>
            <person name="Morikawa M."/>
            <person name="Ike M."/>
        </authorList>
    </citation>
    <scope>NUCLEOTIDE SEQUENCE [LARGE SCALE GENOMIC DNA]</scope>
    <source>
        <strain evidence="3">M6</strain>
    </source>
</reference>
<proteinExistence type="predicted"/>
<evidence type="ECO:0000256" key="1">
    <source>
        <dbReference type="SAM" id="MobiDB-lite"/>
    </source>
</evidence>
<evidence type="ECO:0000313" key="3">
    <source>
        <dbReference type="Proteomes" id="UP000278756"/>
    </source>
</evidence>
<dbReference type="AlphaFoldDB" id="A0A3G9G6I9"/>
<dbReference type="OrthoDB" id="9815695at2"/>
<name>A0A3G9G6I9_9CAUL</name>
<reference evidence="3" key="2">
    <citation type="journal article" date="2017" name="Plant Physiol. Biochem.">
        <title>Differential oxidative and antioxidative response of duckweed Lemna minor toward plant growth promoting/inhibiting bacteria.</title>
        <authorList>
            <person name="Ishizawa H."/>
            <person name="Kuroda M."/>
            <person name="Morikawa M."/>
            <person name="Ike M."/>
        </authorList>
    </citation>
    <scope>NUCLEOTIDE SEQUENCE [LARGE SCALE GENOMIC DNA]</scope>
    <source>
        <strain evidence="3">M6</strain>
    </source>
</reference>
<protein>
    <recommendedName>
        <fullName evidence="4">DUF2849 domain-containing protein</fullName>
    </recommendedName>
</protein>
<accession>A0A3G9G6I9</accession>
<sequence>MKLLTANRLTDGLVLWYAGGPDLSGWTEDAALATRLEDEAAAALLEDWKARETEVVAPYLVPLLDENTLVKREYVREHVRANGPTAGQTAFDTARQHQRGEVF</sequence>
<dbReference type="Pfam" id="PF11011">
    <property type="entry name" value="DUF2849"/>
    <property type="match status" value="1"/>
</dbReference>
<dbReference type="EMBL" id="AP018827">
    <property type="protein sequence ID" value="BBF81451.1"/>
    <property type="molecule type" value="Genomic_DNA"/>
</dbReference>
<dbReference type="RefSeq" id="WP_126422551.1">
    <property type="nucleotide sequence ID" value="NZ_AP018827.1"/>
</dbReference>
<dbReference type="Proteomes" id="UP000278756">
    <property type="component" value="Chromosome 1"/>
</dbReference>